<dbReference type="RefSeq" id="WP_290114352.1">
    <property type="nucleotide sequence ID" value="NZ_JAUEPL010000042.1"/>
</dbReference>
<dbReference type="EMBL" id="JAUEPL010000042">
    <property type="protein sequence ID" value="MDN3297000.1"/>
    <property type="molecule type" value="Genomic_DNA"/>
</dbReference>
<sequence length="128" mass="14157">MTQRTAPQIQPAPVADPRPVDVETMRDMVRRVLALESTDPQLQDLDALTKALRGHVQLLVPEIRAIIRTQPAGDLHSGIAQIAIGEAWRRLHTTPGFGPDAAYRRAKKLAMSVNSLCDHYENLNPPAH</sequence>
<dbReference type="Proteomes" id="UP001174050">
    <property type="component" value="Unassembled WGS sequence"/>
</dbReference>
<evidence type="ECO:0000313" key="1">
    <source>
        <dbReference type="EMBL" id="MDN3297000.1"/>
    </source>
</evidence>
<proteinExistence type="predicted"/>
<name>A0ABT7ZBX9_9ACTN</name>
<comment type="caution">
    <text evidence="1">The sequence shown here is derived from an EMBL/GenBank/DDBJ whole genome shotgun (WGS) entry which is preliminary data.</text>
</comment>
<gene>
    <name evidence="1" type="ORF">QWM81_23730</name>
</gene>
<keyword evidence="2" id="KW-1185">Reference proteome</keyword>
<organism evidence="1 2">
    <name type="scientific">Streptomyces ficellus</name>
    <dbReference type="NCBI Taxonomy" id="1977088"/>
    <lineage>
        <taxon>Bacteria</taxon>
        <taxon>Bacillati</taxon>
        <taxon>Actinomycetota</taxon>
        <taxon>Actinomycetes</taxon>
        <taxon>Kitasatosporales</taxon>
        <taxon>Streptomycetaceae</taxon>
        <taxon>Streptomyces</taxon>
    </lineage>
</organism>
<protein>
    <submittedName>
        <fullName evidence="1">DUF6415 family natural product biosynthesis protein</fullName>
    </submittedName>
</protein>
<dbReference type="InterPro" id="IPR046300">
    <property type="entry name" value="DUF6415"/>
</dbReference>
<reference evidence="1" key="1">
    <citation type="submission" date="2023-06" db="EMBL/GenBank/DDBJ databases">
        <title>WGS-Sequencing of Streptomyces ficellus isolate 21 collected from sand in Gara Djebilet Iron Mine in Algeria.</title>
        <authorList>
            <person name="Zegers G.P."/>
            <person name="Gomez A."/>
            <person name="Gueddou A."/>
            <person name="Zahara A.F."/>
            <person name="Worth M."/>
            <person name="Sevigny J.L."/>
            <person name="Tisa L."/>
        </authorList>
    </citation>
    <scope>NUCLEOTIDE SEQUENCE</scope>
    <source>
        <strain evidence="1">AS11</strain>
    </source>
</reference>
<evidence type="ECO:0000313" key="2">
    <source>
        <dbReference type="Proteomes" id="UP001174050"/>
    </source>
</evidence>
<dbReference type="Pfam" id="PF19979">
    <property type="entry name" value="DUF6415"/>
    <property type="match status" value="1"/>
</dbReference>
<accession>A0ABT7ZBX9</accession>